<name>A0A5D0NZQ3_9ACTN</name>
<dbReference type="GO" id="GO:0016810">
    <property type="term" value="F:hydrolase activity, acting on carbon-nitrogen (but not peptide) bonds"/>
    <property type="evidence" value="ECO:0007669"/>
    <property type="project" value="InterPro"/>
</dbReference>
<dbReference type="Gene3D" id="3.20.20.370">
    <property type="entry name" value="Glycoside hydrolase/deacetylase"/>
    <property type="match status" value="1"/>
</dbReference>
<dbReference type="Pfam" id="PF01522">
    <property type="entry name" value="Polysacc_deac_1"/>
    <property type="match status" value="1"/>
</dbReference>
<evidence type="ECO:0000313" key="2">
    <source>
        <dbReference type="EMBL" id="TYB49832.1"/>
    </source>
</evidence>
<comment type="caution">
    <text evidence="2">The sequence shown here is derived from an EMBL/GenBank/DDBJ whole genome shotgun (WGS) entry which is preliminary data.</text>
</comment>
<dbReference type="PROSITE" id="PS51677">
    <property type="entry name" value="NODB"/>
    <property type="match status" value="1"/>
</dbReference>
<protein>
    <submittedName>
        <fullName evidence="2">Polysaccharide deacetylase</fullName>
    </submittedName>
</protein>
<dbReference type="SUPFAM" id="SSF88713">
    <property type="entry name" value="Glycoside hydrolase/deacetylase"/>
    <property type="match status" value="1"/>
</dbReference>
<dbReference type="AlphaFoldDB" id="A0A5D0NZQ3"/>
<dbReference type="STRING" id="1220554.GCA_001552135_03683"/>
<dbReference type="InterPro" id="IPR037950">
    <property type="entry name" value="PgdA-like"/>
</dbReference>
<keyword evidence="3" id="KW-1185">Reference proteome</keyword>
<evidence type="ECO:0000259" key="1">
    <source>
        <dbReference type="PROSITE" id="PS51677"/>
    </source>
</evidence>
<dbReference type="InterPro" id="IPR002509">
    <property type="entry name" value="NODB_dom"/>
</dbReference>
<dbReference type="GO" id="GO:0005975">
    <property type="term" value="P:carbohydrate metabolic process"/>
    <property type="evidence" value="ECO:0007669"/>
    <property type="project" value="InterPro"/>
</dbReference>
<proteinExistence type="predicted"/>
<accession>A0A5D0NZQ3</accession>
<reference evidence="2 3" key="1">
    <citation type="submission" date="2019-08" db="EMBL/GenBank/DDBJ databases">
        <title>Actinomadura sp. nov. CYP1-5 isolated from mountain soil.</title>
        <authorList>
            <person name="Songsumanus A."/>
            <person name="Kuncharoen N."/>
            <person name="Kudo T."/>
            <person name="Yuki M."/>
            <person name="Igarashi Y."/>
            <person name="Tanasupawat S."/>
        </authorList>
    </citation>
    <scope>NUCLEOTIDE SEQUENCE [LARGE SCALE GENOMIC DNA]</scope>
    <source>
        <strain evidence="2 3">JCM 14158</strain>
    </source>
</reference>
<dbReference type="PANTHER" id="PTHR47561:SF1">
    <property type="entry name" value="POLYSACCHARIDE DEACETYLASE FAMILY PROTEIN (AFU_ORTHOLOGUE AFUA_6G05030)"/>
    <property type="match status" value="1"/>
</dbReference>
<evidence type="ECO:0000313" key="3">
    <source>
        <dbReference type="Proteomes" id="UP000323380"/>
    </source>
</evidence>
<organism evidence="2 3">
    <name type="scientific">Actinomadura chibensis</name>
    <dbReference type="NCBI Taxonomy" id="392828"/>
    <lineage>
        <taxon>Bacteria</taxon>
        <taxon>Bacillati</taxon>
        <taxon>Actinomycetota</taxon>
        <taxon>Actinomycetes</taxon>
        <taxon>Streptosporangiales</taxon>
        <taxon>Thermomonosporaceae</taxon>
        <taxon>Actinomadura</taxon>
    </lineage>
</organism>
<dbReference type="EMBL" id="VSFG01000001">
    <property type="protein sequence ID" value="TYB49832.1"/>
    <property type="molecule type" value="Genomic_DNA"/>
</dbReference>
<sequence>MEQPWEWDEPTWRGHVERVRAGRPLRPRSWPGEAKVAVALSFDSDHETPALRDGEVLPGKLSQGEYGARVAVPRILKLLERFEAPSTFFMPAVSALLHDGEARSYADAGHEVALHGWIHERNTLLPAAAERDLAFRAADTLERLAGTRPVGIRTPSWDFSSHSLRIIRELGLAYDSSLMADDDCYEILADGEPTGIVELPVEWIRDDMPYFMMDRFSSPRPYTPPRGVLSIWRDEFDAAYAEGGIFQLTLHPHFIGHRSRLSILTRLLEHIASHEGVWFATHAQVATHALTGKDLSR</sequence>
<dbReference type="InterPro" id="IPR011330">
    <property type="entry name" value="Glyco_hydro/deAcase_b/a-brl"/>
</dbReference>
<gene>
    <name evidence="2" type="ORF">FXF69_01135</name>
</gene>
<dbReference type="Proteomes" id="UP000323380">
    <property type="component" value="Unassembled WGS sequence"/>
</dbReference>
<feature type="domain" description="NodB homology" evidence="1">
    <location>
        <begin position="58"/>
        <end position="280"/>
    </location>
</feature>
<dbReference type="PANTHER" id="PTHR47561">
    <property type="entry name" value="POLYSACCHARIDE DEACETYLASE FAMILY PROTEIN (AFU_ORTHOLOGUE AFUA_6G05030)"/>
    <property type="match status" value="1"/>
</dbReference>
<dbReference type="CDD" id="cd10938">
    <property type="entry name" value="CE4_HpPgdA_like"/>
    <property type="match status" value="1"/>
</dbReference>